<keyword evidence="1" id="KW-1133">Transmembrane helix</keyword>
<gene>
    <name evidence="2" type="ORF">TPAB3V08_LOCUS7736</name>
</gene>
<name>A0ABN7NYG8_TIMPD</name>
<evidence type="ECO:0000256" key="1">
    <source>
        <dbReference type="SAM" id="Phobius"/>
    </source>
</evidence>
<organism evidence="2 3">
    <name type="scientific">Timema podura</name>
    <name type="common">Walking stick</name>
    <dbReference type="NCBI Taxonomy" id="61482"/>
    <lineage>
        <taxon>Eukaryota</taxon>
        <taxon>Metazoa</taxon>
        <taxon>Ecdysozoa</taxon>
        <taxon>Arthropoda</taxon>
        <taxon>Hexapoda</taxon>
        <taxon>Insecta</taxon>
        <taxon>Pterygota</taxon>
        <taxon>Neoptera</taxon>
        <taxon>Polyneoptera</taxon>
        <taxon>Phasmatodea</taxon>
        <taxon>Timematodea</taxon>
        <taxon>Timematoidea</taxon>
        <taxon>Timematidae</taxon>
        <taxon>Timema</taxon>
    </lineage>
</organism>
<accession>A0ABN7NYG8</accession>
<proteinExistence type="predicted"/>
<sequence length="388" mass="43982">MKGSAVWHYYGHTNTGLNTTESILWCRVLFLETGEATLECGQYPSSHPSPSPIRLCLHVQYSTPLVKVELLEWLAGFIKKENDGETVTQAAPAIENREEATPDLAIFYVDFVGVDGDVAVCVEVTDVDTVTEALNNNIQAENVASVNGEDNYSVVQETPIPSATETMDHFQEIGLRIIQVPLYYLWCLISPLSNIVAERDPYFWWVQVNACRCGSSNIAMSIVLMILIATIIILIYNRFTNIFSYWRLKRVPFVQPLKVNNKLKDVLLSRIDLEDVFEMVYSRSRGLWEQRSDWLRACHVTTLSSSDWLLAPLPLNPPLTPFPRFVCVGLWRFDKTSHLDMCDVIIACDIADLMTHTMHQFGGSTRQEYITTLNDVATLPFYVALDFP</sequence>
<reference evidence="2" key="1">
    <citation type="submission" date="2021-03" db="EMBL/GenBank/DDBJ databases">
        <authorList>
            <person name="Tran Van P."/>
        </authorList>
    </citation>
    <scope>NUCLEOTIDE SEQUENCE</scope>
</reference>
<dbReference type="Proteomes" id="UP001153148">
    <property type="component" value="Unassembled WGS sequence"/>
</dbReference>
<evidence type="ECO:0000313" key="3">
    <source>
        <dbReference type="Proteomes" id="UP001153148"/>
    </source>
</evidence>
<evidence type="ECO:0000313" key="2">
    <source>
        <dbReference type="EMBL" id="CAG2060780.1"/>
    </source>
</evidence>
<keyword evidence="3" id="KW-1185">Reference proteome</keyword>
<protein>
    <submittedName>
        <fullName evidence="2">Uncharacterized protein</fullName>
    </submittedName>
</protein>
<comment type="caution">
    <text evidence="2">The sequence shown here is derived from an EMBL/GenBank/DDBJ whole genome shotgun (WGS) entry which is preliminary data.</text>
</comment>
<feature type="transmembrane region" description="Helical" evidence="1">
    <location>
        <begin position="218"/>
        <end position="239"/>
    </location>
</feature>
<keyword evidence="1" id="KW-0812">Transmembrane</keyword>
<dbReference type="EMBL" id="CAJPIN010013536">
    <property type="protein sequence ID" value="CAG2060780.1"/>
    <property type="molecule type" value="Genomic_DNA"/>
</dbReference>
<keyword evidence="1" id="KW-0472">Membrane</keyword>